<sequence>SRPLSIDQLRNLFSEKAEPPGRSDIRGAIIELQDEYADRGIVLIEVASGYRIQIKNSMTQWLDKLWEERPPRYSRALMETLSIIAYRQPITRGDIEEVRGVSVSTNIVRTLMERNWVSVVGHRDVPGKPALFATTREFLDYFGLKKLDDLPALSELQDVAHLRAQLEFEEDVEASADVAPGAPQPLVRSAGADDGPIEPATLSSLDEARAAAGNSDPQEVRTGETEATVIPLKTI</sequence>
<name>A0A382R630_9ZZZZ</name>
<evidence type="ECO:0000256" key="2">
    <source>
        <dbReference type="ARBA" id="ARBA00022618"/>
    </source>
</evidence>
<dbReference type="SUPFAM" id="SSF46785">
    <property type="entry name" value="Winged helix' DNA-binding domain"/>
    <property type="match status" value="2"/>
</dbReference>
<dbReference type="GO" id="GO:0051301">
    <property type="term" value="P:cell division"/>
    <property type="evidence" value="ECO:0007669"/>
    <property type="project" value="UniProtKB-KW"/>
</dbReference>
<evidence type="ECO:0000256" key="3">
    <source>
        <dbReference type="ARBA" id="ARBA00022829"/>
    </source>
</evidence>
<evidence type="ECO:0000256" key="4">
    <source>
        <dbReference type="ARBA" id="ARBA00023306"/>
    </source>
</evidence>
<reference evidence="6" key="1">
    <citation type="submission" date="2018-05" db="EMBL/GenBank/DDBJ databases">
        <authorList>
            <person name="Lanie J.A."/>
            <person name="Ng W.-L."/>
            <person name="Kazmierczak K.M."/>
            <person name="Andrzejewski T.M."/>
            <person name="Davidsen T.M."/>
            <person name="Wayne K.J."/>
            <person name="Tettelin H."/>
            <person name="Glass J.I."/>
            <person name="Rusch D."/>
            <person name="Podicherti R."/>
            <person name="Tsui H.-C.T."/>
            <person name="Winkler M.E."/>
        </authorList>
    </citation>
    <scope>NUCLEOTIDE SEQUENCE</scope>
</reference>
<feature type="non-terminal residue" evidence="6">
    <location>
        <position position="1"/>
    </location>
</feature>
<dbReference type="Pfam" id="PF04079">
    <property type="entry name" value="SMC_ScpB"/>
    <property type="match status" value="1"/>
</dbReference>
<dbReference type="InterPro" id="IPR036390">
    <property type="entry name" value="WH_DNA-bd_sf"/>
</dbReference>
<dbReference type="InterPro" id="IPR036388">
    <property type="entry name" value="WH-like_DNA-bd_sf"/>
</dbReference>
<dbReference type="PANTHER" id="PTHR34298">
    <property type="entry name" value="SEGREGATION AND CONDENSATION PROTEIN B"/>
    <property type="match status" value="1"/>
</dbReference>
<evidence type="ECO:0000256" key="5">
    <source>
        <dbReference type="SAM" id="MobiDB-lite"/>
    </source>
</evidence>
<evidence type="ECO:0008006" key="7">
    <source>
        <dbReference type="Google" id="ProtNLM"/>
    </source>
</evidence>
<protein>
    <recommendedName>
        <fullName evidence="7">SMC-Scp complex subunit ScpB</fullName>
    </recommendedName>
</protein>
<evidence type="ECO:0000313" key="6">
    <source>
        <dbReference type="EMBL" id="SVC93204.1"/>
    </source>
</evidence>
<dbReference type="GO" id="GO:0051304">
    <property type="term" value="P:chromosome separation"/>
    <property type="evidence" value="ECO:0007669"/>
    <property type="project" value="InterPro"/>
</dbReference>
<evidence type="ECO:0000256" key="1">
    <source>
        <dbReference type="ARBA" id="ARBA00022490"/>
    </source>
</evidence>
<dbReference type="NCBIfam" id="TIGR00281">
    <property type="entry name" value="SMC-Scp complex subunit ScpB"/>
    <property type="match status" value="1"/>
</dbReference>
<proteinExistence type="predicted"/>
<accession>A0A382R630</accession>
<keyword evidence="4" id="KW-0131">Cell cycle</keyword>
<organism evidence="6">
    <name type="scientific">marine metagenome</name>
    <dbReference type="NCBI Taxonomy" id="408172"/>
    <lineage>
        <taxon>unclassified sequences</taxon>
        <taxon>metagenomes</taxon>
        <taxon>ecological metagenomes</taxon>
    </lineage>
</organism>
<dbReference type="InterPro" id="IPR005234">
    <property type="entry name" value="ScpB_csome_segregation"/>
</dbReference>
<dbReference type="AlphaFoldDB" id="A0A382R630"/>
<keyword evidence="2" id="KW-0132">Cell division</keyword>
<feature type="region of interest" description="Disordered" evidence="5">
    <location>
        <begin position="174"/>
        <end position="228"/>
    </location>
</feature>
<dbReference type="PANTHER" id="PTHR34298:SF2">
    <property type="entry name" value="SEGREGATION AND CONDENSATION PROTEIN B"/>
    <property type="match status" value="1"/>
</dbReference>
<dbReference type="EMBL" id="UINC01119407">
    <property type="protein sequence ID" value="SVC93204.1"/>
    <property type="molecule type" value="Genomic_DNA"/>
</dbReference>
<dbReference type="Gene3D" id="1.10.10.10">
    <property type="entry name" value="Winged helix-like DNA-binding domain superfamily/Winged helix DNA-binding domain"/>
    <property type="match status" value="2"/>
</dbReference>
<keyword evidence="1" id="KW-0963">Cytoplasm</keyword>
<gene>
    <name evidence="6" type="ORF">METZ01_LOCUS346058</name>
</gene>
<keyword evidence="3" id="KW-0159">Chromosome partition</keyword>